<accession>A0A9N8WFY2</accession>
<evidence type="ECO:0000313" key="3">
    <source>
        <dbReference type="EMBL" id="CAG8481489.1"/>
    </source>
</evidence>
<feature type="compositionally biased region" description="Basic and acidic residues" evidence="2">
    <location>
        <begin position="131"/>
        <end position="143"/>
    </location>
</feature>
<feature type="region of interest" description="Disordered" evidence="2">
    <location>
        <begin position="113"/>
        <end position="156"/>
    </location>
</feature>
<keyword evidence="4" id="KW-1185">Reference proteome</keyword>
<dbReference type="EMBL" id="CAJVPQ010000438">
    <property type="protein sequence ID" value="CAG8481489.1"/>
    <property type="molecule type" value="Genomic_DNA"/>
</dbReference>
<dbReference type="OrthoDB" id="2347751at2759"/>
<evidence type="ECO:0000256" key="2">
    <source>
        <dbReference type="SAM" id="MobiDB-lite"/>
    </source>
</evidence>
<evidence type="ECO:0000313" key="4">
    <source>
        <dbReference type="Proteomes" id="UP000789570"/>
    </source>
</evidence>
<name>A0A9N8WFY2_9GLOM</name>
<dbReference type="AlphaFoldDB" id="A0A9N8WFY2"/>
<organism evidence="3 4">
    <name type="scientific">Funneliformis caledonium</name>
    <dbReference type="NCBI Taxonomy" id="1117310"/>
    <lineage>
        <taxon>Eukaryota</taxon>
        <taxon>Fungi</taxon>
        <taxon>Fungi incertae sedis</taxon>
        <taxon>Mucoromycota</taxon>
        <taxon>Glomeromycotina</taxon>
        <taxon>Glomeromycetes</taxon>
        <taxon>Glomerales</taxon>
        <taxon>Glomeraceae</taxon>
        <taxon>Funneliformis</taxon>
    </lineage>
</organism>
<dbReference type="Proteomes" id="UP000789570">
    <property type="component" value="Unassembled WGS sequence"/>
</dbReference>
<feature type="coiled-coil region" evidence="1">
    <location>
        <begin position="262"/>
        <end position="289"/>
    </location>
</feature>
<evidence type="ECO:0000256" key="1">
    <source>
        <dbReference type="SAM" id="Coils"/>
    </source>
</evidence>
<reference evidence="3" key="1">
    <citation type="submission" date="2021-06" db="EMBL/GenBank/DDBJ databases">
        <authorList>
            <person name="Kallberg Y."/>
            <person name="Tangrot J."/>
            <person name="Rosling A."/>
        </authorList>
    </citation>
    <scope>NUCLEOTIDE SEQUENCE</scope>
    <source>
        <strain evidence="3">UK204</strain>
    </source>
</reference>
<gene>
    <name evidence="3" type="ORF">FCALED_LOCUS2734</name>
</gene>
<keyword evidence="1" id="KW-0175">Coiled coil</keyword>
<sequence length="294" mass="33820">MSKRFSGFKDSLLRSQQENLCYEWDYFLQVESTVWFKYLCHKLDKKTATKKARKYVDKIRNNNIPPLPPSASLEVSIPSYTYCTWHADCLFLKNDDDKNSSSLIFPPLTPSLIRGKGRKHGNHKKQNSLTEKTKDIKDKDDKNNSSPLFTPSLRRDRDKKHRSGICIPRIFCEKKVPQKICNERLCNWYVENERIILEKDGWIAVSQQDDVCEILICPHPAPGNSAMFGKTGNPKQYSIQNCVELESKYLLSSEMGNVLQDIEIIKDDVKTIKNDINNLTSAINNLTEAIKAKS</sequence>
<comment type="caution">
    <text evidence="3">The sequence shown here is derived from an EMBL/GenBank/DDBJ whole genome shotgun (WGS) entry which is preliminary data.</text>
</comment>
<protein>
    <submittedName>
        <fullName evidence="3">4594_t:CDS:1</fullName>
    </submittedName>
</protein>
<proteinExistence type="predicted"/>
<feature type="compositionally biased region" description="Basic residues" evidence="2">
    <location>
        <begin position="115"/>
        <end position="126"/>
    </location>
</feature>